<dbReference type="AlphaFoldDB" id="A0AAE3L2F1"/>
<keyword evidence="1" id="KW-0732">Signal</keyword>
<feature type="chain" id="PRO_5042059134" description="DUF3108 domain-containing protein" evidence="1">
    <location>
        <begin position="24"/>
        <end position="254"/>
    </location>
</feature>
<evidence type="ECO:0008006" key="4">
    <source>
        <dbReference type="Google" id="ProtNLM"/>
    </source>
</evidence>
<accession>A0AAE3L2F1</accession>
<protein>
    <recommendedName>
        <fullName evidence="4">DUF3108 domain-containing protein</fullName>
    </recommendedName>
</protein>
<comment type="caution">
    <text evidence="2">The sequence shown here is derived from an EMBL/GenBank/DDBJ whole genome shotgun (WGS) entry which is preliminary data.</text>
</comment>
<keyword evidence="3" id="KW-1185">Reference proteome</keyword>
<proteinExistence type="predicted"/>
<evidence type="ECO:0000313" key="3">
    <source>
        <dbReference type="Proteomes" id="UP001204445"/>
    </source>
</evidence>
<gene>
    <name evidence="2" type="ORF">J2T55_002487</name>
</gene>
<name>A0AAE3L2F1_9GAMM</name>
<dbReference type="Pfam" id="PF11306">
    <property type="entry name" value="DUF3108"/>
    <property type="match status" value="1"/>
</dbReference>
<dbReference type="RefSeq" id="WP_259057432.1">
    <property type="nucleotide sequence ID" value="NZ_JANUCT010000023.1"/>
</dbReference>
<dbReference type="EMBL" id="JANUCT010000023">
    <property type="protein sequence ID" value="MCS3904451.1"/>
    <property type="molecule type" value="Genomic_DNA"/>
</dbReference>
<dbReference type="InterPro" id="IPR021457">
    <property type="entry name" value="DUF3108"/>
</dbReference>
<organism evidence="2 3">
    <name type="scientific">Methylohalomonas lacus</name>
    <dbReference type="NCBI Taxonomy" id="398773"/>
    <lineage>
        <taxon>Bacteria</taxon>
        <taxon>Pseudomonadati</taxon>
        <taxon>Pseudomonadota</taxon>
        <taxon>Gammaproteobacteria</taxon>
        <taxon>Methylohalomonadales</taxon>
        <taxon>Methylohalomonadaceae</taxon>
        <taxon>Methylohalomonas</taxon>
    </lineage>
</organism>
<feature type="signal peptide" evidence="1">
    <location>
        <begin position="1"/>
        <end position="23"/>
    </location>
</feature>
<evidence type="ECO:0000313" key="2">
    <source>
        <dbReference type="EMBL" id="MCS3904451.1"/>
    </source>
</evidence>
<reference evidence="2" key="1">
    <citation type="submission" date="2022-08" db="EMBL/GenBank/DDBJ databases">
        <title>Genomic Encyclopedia of Type Strains, Phase III (KMG-III): the genomes of soil and plant-associated and newly described type strains.</title>
        <authorList>
            <person name="Whitman W."/>
        </authorList>
    </citation>
    <scope>NUCLEOTIDE SEQUENCE</scope>
    <source>
        <strain evidence="2">HMT 1</strain>
    </source>
</reference>
<evidence type="ECO:0000256" key="1">
    <source>
        <dbReference type="SAM" id="SignalP"/>
    </source>
</evidence>
<sequence length="254" mass="29434">MKTFLTRLLSGLSLMLAMAPGWADTTALPPLFEAEYTLYSKGFKVATIKRLFKQQANGQYLYESYSETKGVLALFRDDEVIERSHWRLTDSGYEPLEYVYQHTGSKKNRNVHINFDWADNEVRMRVDNDNWEMALEPGTLDKMLYQLAMMRDLGNGISDIRYRVADGGKIKSYNFEIFGREPVETPYGNFEALKVERFRDDRERETLLWCVEKLGYLPVKIVHIEPDGLKTTAVLESYNRLDSDDSAVRIKNGQ</sequence>
<dbReference type="Proteomes" id="UP001204445">
    <property type="component" value="Unassembled WGS sequence"/>
</dbReference>